<feature type="transmembrane region" description="Helical" evidence="5">
    <location>
        <begin position="152"/>
        <end position="170"/>
    </location>
</feature>
<evidence type="ECO:0000256" key="1">
    <source>
        <dbReference type="ARBA" id="ARBA00022475"/>
    </source>
</evidence>
<dbReference type="OrthoDB" id="9788219at2"/>
<dbReference type="PANTHER" id="PTHR36917">
    <property type="entry name" value="INTRACELLULAR SEPTATION PROTEIN A-RELATED"/>
    <property type="match status" value="1"/>
</dbReference>
<name>A0A1J0KT36_9GAMM</name>
<keyword evidence="2 5" id="KW-0812">Transmembrane</keyword>
<evidence type="ECO:0000256" key="5">
    <source>
        <dbReference type="HAMAP-Rule" id="MF_00189"/>
    </source>
</evidence>
<evidence type="ECO:0000256" key="4">
    <source>
        <dbReference type="ARBA" id="ARBA00023136"/>
    </source>
</evidence>
<feature type="transmembrane region" description="Helical" evidence="5">
    <location>
        <begin position="81"/>
        <end position="98"/>
    </location>
</feature>
<evidence type="ECO:0000313" key="6">
    <source>
        <dbReference type="EMBL" id="APC96847.1"/>
    </source>
</evidence>
<reference evidence="7" key="1">
    <citation type="submission" date="2014-10" db="EMBL/GenBank/DDBJ databases">
        <authorList>
            <person name="Kuske C.R."/>
            <person name="Challacombe J.F."/>
            <person name="Daligault H.E."/>
            <person name="Davenport K.W."/>
            <person name="Johnson S.L."/>
            <person name="Siddaramappa S."/>
            <person name="Petersen J.M."/>
        </authorList>
    </citation>
    <scope>NUCLEOTIDE SEQUENCE [LARGE SCALE GENOMIC DNA]</scope>
    <source>
        <strain evidence="7">CA97-1460</strain>
    </source>
</reference>
<keyword evidence="4 5" id="KW-0472">Membrane</keyword>
<dbReference type="EMBL" id="CP009654">
    <property type="protein sequence ID" value="APC96847.1"/>
    <property type="molecule type" value="Genomic_DNA"/>
</dbReference>
<dbReference type="NCBIfam" id="NF001325">
    <property type="entry name" value="PRK00259.1-3"/>
    <property type="match status" value="1"/>
</dbReference>
<feature type="transmembrane region" description="Helical" evidence="5">
    <location>
        <begin position="119"/>
        <end position="140"/>
    </location>
</feature>
<comment type="similarity">
    <text evidence="5">Belongs to the YciB family.</text>
</comment>
<dbReference type="Pfam" id="PF04279">
    <property type="entry name" value="IspA"/>
    <property type="match status" value="1"/>
</dbReference>
<gene>
    <name evidence="6" type="primary">ispZ</name>
    <name evidence="5" type="synonym">yciB</name>
    <name evidence="6" type="ORF">KX01_1</name>
</gene>
<proteinExistence type="inferred from homology"/>
<feature type="transmembrane region" description="Helical" evidence="5">
    <location>
        <begin position="50"/>
        <end position="69"/>
    </location>
</feature>
<comment type="function">
    <text evidence="5">Plays a role in cell envelope biogenesis, maintenance of cell envelope integrity and membrane homeostasis.</text>
</comment>
<keyword evidence="1 5" id="KW-1003">Cell membrane</keyword>
<sequence length="176" mass="20418">MNKMLNDFLPAIAFFAVYKIYDIFYATAALIIITVAQVIFEYIIHKKIPYTQVVIAILVVIFGGATLYFHNEEFIKWKVSIINWLLGAGFIITTYIMKQTPIERLLGSSMDLDHKKWKSLNNMWGVYFLILGTINMFVAYFCSTNTWMNFKLFGIIGLTIIFMVIQVAYLSKHIKK</sequence>
<dbReference type="PANTHER" id="PTHR36917:SF1">
    <property type="entry name" value="INNER MEMBRANE-SPANNING PROTEIN YCIB"/>
    <property type="match status" value="1"/>
</dbReference>
<evidence type="ECO:0000256" key="2">
    <source>
        <dbReference type="ARBA" id="ARBA00022692"/>
    </source>
</evidence>
<dbReference type="HAMAP" id="MF_00189">
    <property type="entry name" value="YciB"/>
    <property type="match status" value="1"/>
</dbReference>
<dbReference type="GO" id="GO:0005886">
    <property type="term" value="C:plasma membrane"/>
    <property type="evidence" value="ECO:0007669"/>
    <property type="project" value="UniProtKB-SubCell"/>
</dbReference>
<dbReference type="AlphaFoldDB" id="A0A1J0KT36"/>
<evidence type="ECO:0000256" key="3">
    <source>
        <dbReference type="ARBA" id="ARBA00022989"/>
    </source>
</evidence>
<evidence type="ECO:0000313" key="7">
    <source>
        <dbReference type="Proteomes" id="UP000182521"/>
    </source>
</evidence>
<accession>A0A1J0KT36</accession>
<keyword evidence="7" id="KW-1185">Reference proteome</keyword>
<feature type="transmembrane region" description="Helical" evidence="5">
    <location>
        <begin position="23"/>
        <end position="43"/>
    </location>
</feature>
<comment type="subcellular location">
    <subcellularLocation>
        <location evidence="5">Cell inner membrane</location>
        <topology evidence="5">Multi-pass membrane protein</topology>
    </subcellularLocation>
</comment>
<dbReference type="RefSeq" id="WP_071663046.1">
    <property type="nucleotide sequence ID" value="NZ_CP009654.1"/>
</dbReference>
<dbReference type="NCBIfam" id="TIGR00997">
    <property type="entry name" value="ispZ"/>
    <property type="match status" value="1"/>
</dbReference>
<dbReference type="Proteomes" id="UP000182521">
    <property type="component" value="Chromosome"/>
</dbReference>
<organism evidence="6 7">
    <name type="scientific">Francisella frigiditurris</name>
    <dbReference type="NCBI Taxonomy" id="1542390"/>
    <lineage>
        <taxon>Bacteria</taxon>
        <taxon>Pseudomonadati</taxon>
        <taxon>Pseudomonadota</taxon>
        <taxon>Gammaproteobacteria</taxon>
        <taxon>Thiotrichales</taxon>
        <taxon>Francisellaceae</taxon>
        <taxon>Francisella</taxon>
    </lineage>
</organism>
<keyword evidence="5" id="KW-0997">Cell inner membrane</keyword>
<keyword evidence="3 5" id="KW-1133">Transmembrane helix</keyword>
<dbReference type="InterPro" id="IPR006008">
    <property type="entry name" value="YciB"/>
</dbReference>
<dbReference type="KEGG" id="frc:KX01_1"/>
<protein>
    <recommendedName>
        <fullName evidence="5">Inner membrane-spanning protein YciB</fullName>
    </recommendedName>
</protein>